<comment type="caution">
    <text evidence="2">The sequence shown here is derived from an EMBL/GenBank/DDBJ whole genome shotgun (WGS) entry which is preliminary data.</text>
</comment>
<gene>
    <name evidence="2" type="ORF">GOP47_0013500</name>
</gene>
<feature type="region of interest" description="Disordered" evidence="1">
    <location>
        <begin position="171"/>
        <end position="196"/>
    </location>
</feature>
<dbReference type="EMBL" id="JABFUD020000013">
    <property type="protein sequence ID" value="KAI5071249.1"/>
    <property type="molecule type" value="Genomic_DNA"/>
</dbReference>
<protein>
    <submittedName>
        <fullName evidence="2">Uncharacterized protein</fullName>
    </submittedName>
</protein>
<dbReference type="Gene3D" id="3.90.210.10">
    <property type="entry name" value="Heat-Labile Enterotoxin, subunit A"/>
    <property type="match status" value="1"/>
</dbReference>
<dbReference type="GO" id="GO:0003950">
    <property type="term" value="F:NAD+ poly-ADP-ribosyltransferase activity"/>
    <property type="evidence" value="ECO:0007669"/>
    <property type="project" value="InterPro"/>
</dbReference>
<accession>A0A9D4UP68</accession>
<dbReference type="OrthoDB" id="4868762at2759"/>
<organism evidence="2 3">
    <name type="scientific">Adiantum capillus-veneris</name>
    <name type="common">Maidenhair fern</name>
    <dbReference type="NCBI Taxonomy" id="13818"/>
    <lineage>
        <taxon>Eukaryota</taxon>
        <taxon>Viridiplantae</taxon>
        <taxon>Streptophyta</taxon>
        <taxon>Embryophyta</taxon>
        <taxon>Tracheophyta</taxon>
        <taxon>Polypodiopsida</taxon>
        <taxon>Polypodiidae</taxon>
        <taxon>Polypodiales</taxon>
        <taxon>Pteridineae</taxon>
        <taxon>Pteridaceae</taxon>
        <taxon>Vittarioideae</taxon>
        <taxon>Adiantum</taxon>
    </lineage>
</organism>
<dbReference type="InterPro" id="IPR003898">
    <property type="entry name" value="Borpert_toxA"/>
</dbReference>
<sequence length="196" mass="22196">MAATGASAVAHHKPEFVYRGDTRPPEEIFKDGFKARGGADAEDDLLAHVEGGLNLLKTGYISTSQSLRTPAAFLKPVFKSNHQEDAYVDPKDPTIKYNRRIGWIYYINTTGLDMVYVPDKLHQKHKDKYGYQQEWAVKGSIPGHNIQQAHHVDGYIKRYSDLSNMKQGVDPIFPPDKPNPFKEITKNKGYAHEKKK</sequence>
<evidence type="ECO:0000313" key="3">
    <source>
        <dbReference type="Proteomes" id="UP000886520"/>
    </source>
</evidence>
<dbReference type="SUPFAM" id="SSF56399">
    <property type="entry name" value="ADP-ribosylation"/>
    <property type="match status" value="1"/>
</dbReference>
<proteinExistence type="predicted"/>
<dbReference type="Pfam" id="PF02917">
    <property type="entry name" value="Pertussis_S1"/>
    <property type="match status" value="1"/>
</dbReference>
<evidence type="ECO:0000313" key="2">
    <source>
        <dbReference type="EMBL" id="KAI5071249.1"/>
    </source>
</evidence>
<dbReference type="GO" id="GO:0005576">
    <property type="term" value="C:extracellular region"/>
    <property type="evidence" value="ECO:0007669"/>
    <property type="project" value="InterPro"/>
</dbReference>
<reference evidence="2" key="1">
    <citation type="submission" date="2021-01" db="EMBL/GenBank/DDBJ databases">
        <title>Adiantum capillus-veneris genome.</title>
        <authorList>
            <person name="Fang Y."/>
            <person name="Liao Q."/>
        </authorList>
    </citation>
    <scope>NUCLEOTIDE SEQUENCE</scope>
    <source>
        <strain evidence="2">H3</strain>
        <tissue evidence="2">Leaf</tissue>
    </source>
</reference>
<feature type="compositionally biased region" description="Basic and acidic residues" evidence="1">
    <location>
        <begin position="179"/>
        <end position="196"/>
    </location>
</feature>
<dbReference type="PRINTS" id="PR01395">
    <property type="entry name" value="BORPETOXINA"/>
</dbReference>
<dbReference type="AlphaFoldDB" id="A0A9D4UP68"/>
<evidence type="ECO:0000256" key="1">
    <source>
        <dbReference type="SAM" id="MobiDB-lite"/>
    </source>
</evidence>
<keyword evidence="3" id="KW-1185">Reference proteome</keyword>
<dbReference type="Proteomes" id="UP000886520">
    <property type="component" value="Chromosome 13"/>
</dbReference>
<name>A0A9D4UP68_ADICA</name>